<gene>
    <name evidence="2" type="ORF">QO034_02700</name>
</gene>
<reference evidence="2 3" key="1">
    <citation type="submission" date="2023-05" db="EMBL/GenBank/DDBJ databases">
        <title>Sedimentitalea sp. nov. JM2-8.</title>
        <authorList>
            <person name="Huang J."/>
        </authorList>
    </citation>
    <scope>NUCLEOTIDE SEQUENCE [LARGE SCALE GENOMIC DNA]</scope>
    <source>
        <strain evidence="2 3">JM2-8</strain>
    </source>
</reference>
<sequence>MKIKRVTGTLCIASLVAAVSLSGCTDSAAARHEIGCVAGTMGGMAIGGAIGNRFGGGSGQTLATGVGAIAGGVASATALEC</sequence>
<dbReference type="EMBL" id="JASNJE010000002">
    <property type="protein sequence ID" value="MDK3072008.1"/>
    <property type="molecule type" value="Genomic_DNA"/>
</dbReference>
<proteinExistence type="predicted"/>
<accession>A0ABT7FA73</accession>
<protein>
    <recommendedName>
        <fullName evidence="4">17 kDa surface antigen</fullName>
    </recommendedName>
</protein>
<evidence type="ECO:0008006" key="4">
    <source>
        <dbReference type="Google" id="ProtNLM"/>
    </source>
</evidence>
<feature type="chain" id="PRO_5047295680" description="17 kDa surface antigen" evidence="1">
    <location>
        <begin position="29"/>
        <end position="81"/>
    </location>
</feature>
<dbReference type="Proteomes" id="UP001227126">
    <property type="component" value="Unassembled WGS sequence"/>
</dbReference>
<keyword evidence="3" id="KW-1185">Reference proteome</keyword>
<dbReference type="RefSeq" id="WP_284483962.1">
    <property type="nucleotide sequence ID" value="NZ_JASNJE010000002.1"/>
</dbReference>
<keyword evidence="1" id="KW-0732">Signal</keyword>
<comment type="caution">
    <text evidence="2">The sequence shown here is derived from an EMBL/GenBank/DDBJ whole genome shotgun (WGS) entry which is preliminary data.</text>
</comment>
<evidence type="ECO:0000313" key="3">
    <source>
        <dbReference type="Proteomes" id="UP001227126"/>
    </source>
</evidence>
<evidence type="ECO:0000256" key="1">
    <source>
        <dbReference type="SAM" id="SignalP"/>
    </source>
</evidence>
<evidence type="ECO:0000313" key="2">
    <source>
        <dbReference type="EMBL" id="MDK3072008.1"/>
    </source>
</evidence>
<name>A0ABT7FA73_9RHOB</name>
<feature type="signal peptide" evidence="1">
    <location>
        <begin position="1"/>
        <end position="28"/>
    </location>
</feature>
<dbReference type="PROSITE" id="PS51257">
    <property type="entry name" value="PROKAR_LIPOPROTEIN"/>
    <property type="match status" value="1"/>
</dbReference>
<organism evidence="2 3">
    <name type="scientific">Sedimentitalea xiamensis</name>
    <dbReference type="NCBI Taxonomy" id="3050037"/>
    <lineage>
        <taxon>Bacteria</taxon>
        <taxon>Pseudomonadati</taxon>
        <taxon>Pseudomonadota</taxon>
        <taxon>Alphaproteobacteria</taxon>
        <taxon>Rhodobacterales</taxon>
        <taxon>Paracoccaceae</taxon>
        <taxon>Sedimentitalea</taxon>
    </lineage>
</organism>